<evidence type="ECO:0000256" key="2">
    <source>
        <dbReference type="ARBA" id="ARBA00022670"/>
    </source>
</evidence>
<keyword evidence="4" id="KW-0788">Thiol protease</keyword>
<dbReference type="Gene3D" id="3.90.1720.10">
    <property type="entry name" value="endopeptidase domain like (from Nostoc punctiforme)"/>
    <property type="match status" value="1"/>
</dbReference>
<dbReference type="EMBL" id="FIZP01000006">
    <property type="protein sequence ID" value="CZE48173.1"/>
    <property type="molecule type" value="Genomic_DNA"/>
</dbReference>
<dbReference type="RefSeq" id="WP_082258984.1">
    <property type="nucleotide sequence ID" value="NZ_CP053844.1"/>
</dbReference>
<keyword evidence="7" id="KW-1185">Reference proteome</keyword>
<dbReference type="Pfam" id="PF00877">
    <property type="entry name" value="NLPC_P60"/>
    <property type="match status" value="1"/>
</dbReference>
<sequence length="217" mass="24757">MKIIKLLSIAIFALLFISGCSLKNSILTSNQEQILKEQNEQAYEELAQFIYDKNVDNLVLLMDKHTGKRTGGDCSGFVSFLNNTNNQIYFNNDDLNKHFTKGGGKSNAMYNLYKSRGKISFEMPEIGDLIFFANTTRNTKNKKTQIITHVGVIRDIYENGRVSFVHNTRGKNRVDYMNLSKKNTHISGKKIENSYILRCLNKSCLTSNKFVGYGKIR</sequence>
<evidence type="ECO:0000256" key="4">
    <source>
        <dbReference type="ARBA" id="ARBA00022807"/>
    </source>
</evidence>
<organism evidence="6 7">
    <name type="scientific">Campylobacter geochelonis</name>
    <dbReference type="NCBI Taxonomy" id="1780362"/>
    <lineage>
        <taxon>Bacteria</taxon>
        <taxon>Pseudomonadati</taxon>
        <taxon>Campylobacterota</taxon>
        <taxon>Epsilonproteobacteria</taxon>
        <taxon>Campylobacterales</taxon>
        <taxon>Campylobacteraceae</taxon>
        <taxon>Campylobacter</taxon>
    </lineage>
</organism>
<dbReference type="SUPFAM" id="SSF54001">
    <property type="entry name" value="Cysteine proteinases"/>
    <property type="match status" value="1"/>
</dbReference>
<protein>
    <submittedName>
        <fullName evidence="6">Biopolymer transport ExbB protein</fullName>
    </submittedName>
</protein>
<evidence type="ECO:0000259" key="5">
    <source>
        <dbReference type="Pfam" id="PF00877"/>
    </source>
</evidence>
<dbReference type="AlphaFoldDB" id="A0A128EIT3"/>
<proteinExistence type="inferred from homology"/>
<evidence type="ECO:0000256" key="1">
    <source>
        <dbReference type="ARBA" id="ARBA00007074"/>
    </source>
</evidence>
<keyword evidence="3" id="KW-0378">Hydrolase</keyword>
<evidence type="ECO:0000256" key="3">
    <source>
        <dbReference type="ARBA" id="ARBA00022801"/>
    </source>
</evidence>
<dbReference type="Proteomes" id="UP000069632">
    <property type="component" value="Unassembled WGS sequence"/>
</dbReference>
<reference evidence="6 7" key="1">
    <citation type="submission" date="2016-02" db="EMBL/GenBank/DDBJ databases">
        <authorList>
            <consortium name="Pathogen Informatics"/>
        </authorList>
    </citation>
    <scope>NUCLEOTIDE SEQUENCE [LARGE SCALE GENOMIC DNA]</scope>
    <source>
        <strain evidence="6 7">RC20</strain>
    </source>
</reference>
<keyword evidence="2" id="KW-0645">Protease</keyword>
<dbReference type="InterPro" id="IPR000064">
    <property type="entry name" value="NLP_P60_dom"/>
</dbReference>
<dbReference type="PROSITE" id="PS51257">
    <property type="entry name" value="PROKAR_LIPOPROTEIN"/>
    <property type="match status" value="1"/>
</dbReference>
<evidence type="ECO:0000313" key="7">
    <source>
        <dbReference type="Proteomes" id="UP000069632"/>
    </source>
</evidence>
<accession>A0A128EIT3</accession>
<evidence type="ECO:0000313" key="6">
    <source>
        <dbReference type="EMBL" id="CZE48173.1"/>
    </source>
</evidence>
<dbReference type="GO" id="GO:0008234">
    <property type="term" value="F:cysteine-type peptidase activity"/>
    <property type="evidence" value="ECO:0007669"/>
    <property type="project" value="UniProtKB-KW"/>
</dbReference>
<dbReference type="OrthoDB" id="5338761at2"/>
<dbReference type="GO" id="GO:0006508">
    <property type="term" value="P:proteolysis"/>
    <property type="evidence" value="ECO:0007669"/>
    <property type="project" value="UniProtKB-KW"/>
</dbReference>
<comment type="similarity">
    <text evidence="1">Belongs to the peptidase C40 family.</text>
</comment>
<feature type="domain" description="NlpC/P60" evidence="5">
    <location>
        <begin position="69"/>
        <end position="182"/>
    </location>
</feature>
<name>A0A128EIT3_9BACT</name>
<gene>
    <name evidence="6" type="ORF">ERS672216_01269</name>
</gene>
<dbReference type="InterPro" id="IPR038765">
    <property type="entry name" value="Papain-like_cys_pep_sf"/>
</dbReference>